<evidence type="ECO:0000256" key="6">
    <source>
        <dbReference type="ARBA" id="ARBA00022723"/>
    </source>
</evidence>
<dbReference type="Gene3D" id="3.40.50.2020">
    <property type="match status" value="2"/>
</dbReference>
<keyword evidence="8" id="KW-0547">Nucleotide-binding</keyword>
<evidence type="ECO:0000256" key="1">
    <source>
        <dbReference type="ARBA" id="ARBA00001946"/>
    </source>
</evidence>
<gene>
    <name evidence="17" type="ORF">PAUS00366_LOCUS13487</name>
</gene>
<dbReference type="GO" id="GO:0005737">
    <property type="term" value="C:cytoplasm"/>
    <property type="evidence" value="ECO:0007669"/>
    <property type="project" value="TreeGrafter"/>
</dbReference>
<feature type="compositionally biased region" description="Polar residues" evidence="15">
    <location>
        <begin position="108"/>
        <end position="119"/>
    </location>
</feature>
<keyword evidence="11" id="KW-0460">Magnesium</keyword>
<dbReference type="HAMAP" id="MF_00583_B">
    <property type="entry name" value="RibP_PPkinase_B"/>
    <property type="match status" value="1"/>
</dbReference>
<evidence type="ECO:0000256" key="7">
    <source>
        <dbReference type="ARBA" id="ARBA00022727"/>
    </source>
</evidence>
<evidence type="ECO:0000256" key="3">
    <source>
        <dbReference type="ARBA" id="ARBA00006478"/>
    </source>
</evidence>
<dbReference type="FunFam" id="3.40.50.2020:FF:000001">
    <property type="entry name" value="Ribose-phosphate pyrophosphokinase"/>
    <property type="match status" value="1"/>
</dbReference>
<feature type="region of interest" description="Disordered" evidence="15">
    <location>
        <begin position="104"/>
        <end position="125"/>
    </location>
</feature>
<dbReference type="InterPro" id="IPR029099">
    <property type="entry name" value="Pribosyltran_N"/>
</dbReference>
<dbReference type="EMBL" id="HBIX01018936">
    <property type="protein sequence ID" value="CAE0720733.1"/>
    <property type="molecule type" value="Transcribed_RNA"/>
</dbReference>
<accession>A0A7S4AMH1</accession>
<dbReference type="GO" id="GO:0002189">
    <property type="term" value="C:ribose phosphate diphosphokinase complex"/>
    <property type="evidence" value="ECO:0007669"/>
    <property type="project" value="TreeGrafter"/>
</dbReference>
<evidence type="ECO:0000256" key="4">
    <source>
        <dbReference type="ARBA" id="ARBA00013247"/>
    </source>
</evidence>
<evidence type="ECO:0000259" key="16">
    <source>
        <dbReference type="Pfam" id="PF13793"/>
    </source>
</evidence>
<comment type="cofactor">
    <cofactor evidence="1">
        <name>Mg(2+)</name>
        <dbReference type="ChEBI" id="CHEBI:18420"/>
    </cofactor>
</comment>
<dbReference type="InterPro" id="IPR005946">
    <property type="entry name" value="Rib-P_diPkinase"/>
</dbReference>
<dbReference type="PANTHER" id="PTHR10210">
    <property type="entry name" value="RIBOSE-PHOSPHATE DIPHOSPHOKINASE FAMILY MEMBER"/>
    <property type="match status" value="1"/>
</dbReference>
<dbReference type="Pfam" id="PF14572">
    <property type="entry name" value="Pribosyl_synth"/>
    <property type="match status" value="1"/>
</dbReference>
<dbReference type="GO" id="GO:0004749">
    <property type="term" value="F:ribose phosphate diphosphokinase activity"/>
    <property type="evidence" value="ECO:0007669"/>
    <property type="project" value="UniProtKB-EC"/>
</dbReference>
<dbReference type="EC" id="2.7.6.1" evidence="4"/>
<dbReference type="SMART" id="SM01400">
    <property type="entry name" value="Pribosyltran_N"/>
    <property type="match status" value="1"/>
</dbReference>
<dbReference type="PANTHER" id="PTHR10210:SF32">
    <property type="entry name" value="RIBOSE-PHOSPHATE PYROPHOSPHOKINASE 2"/>
    <property type="match status" value="1"/>
</dbReference>
<evidence type="ECO:0000256" key="2">
    <source>
        <dbReference type="ARBA" id="ARBA00004996"/>
    </source>
</evidence>
<evidence type="ECO:0000256" key="12">
    <source>
        <dbReference type="ARBA" id="ARBA00040333"/>
    </source>
</evidence>
<dbReference type="InterPro" id="IPR037515">
    <property type="entry name" value="Rib-P_diPkinase_bac"/>
</dbReference>
<evidence type="ECO:0000256" key="14">
    <source>
        <dbReference type="ARBA" id="ARBA00049535"/>
    </source>
</evidence>
<keyword evidence="6" id="KW-0479">Metal-binding</keyword>
<keyword evidence="10" id="KW-0067">ATP-binding</keyword>
<comment type="pathway">
    <text evidence="2">Metabolic intermediate biosynthesis; 5-phospho-alpha-D-ribose 1-diphosphate biosynthesis; 5-phospho-alpha-D-ribose 1-diphosphate from D-ribose 5-phosphate (route I): step 1/1.</text>
</comment>
<evidence type="ECO:0000256" key="8">
    <source>
        <dbReference type="ARBA" id="ARBA00022741"/>
    </source>
</evidence>
<sequence length="483" mass="51811">MNSALTASRRMILLSSTRASAATRSFASLHRAAAASSTSSSWQQAAAGEEANKKSWTAAAALAASALLGAGTIAACDGAPSMKKTNVLDPHTYPARMAVNAEMEEQGGNEQQRLQATSPTEDRKNARLEEQKAIIAAGGNPLPEMTTQEFEFEKASKKAKQHSGGLKLFSGNGNLALSLEICRYLGINLGKATVGRFADGEANVVVHENVRGKDCYVIQPTCPPVNDNIMELLLMVSTLRRASARRITVVIPYYGYARQDRKMQARVPISAADVARLIEAMGVDRVIAVDLHCGQIQGFFGPRVPVDNLDGGIVGLDYFGSKDLHNPVVVSPDAGGVYRAKKFKEGLMHKYDMQDIGLAMIVKQRARAGLVDTMDLVGDVKNCDCILVDDMIDTAGTLCKAADVLIENGARRVFAFASHGLLSGPGNDRLANSKMEEIVILNTIPTSPQREANEKLTMLSVAPLLAQAIFNIHAKKSISALFK</sequence>
<keyword evidence="9" id="KW-0418">Kinase</keyword>
<keyword evidence="7" id="KW-0545">Nucleotide biosynthesis</keyword>
<proteinExistence type="inferred from homology"/>
<name>A0A7S4AMH1_9STRA</name>
<dbReference type="GO" id="GO:0006164">
    <property type="term" value="P:purine nucleotide biosynthetic process"/>
    <property type="evidence" value="ECO:0007669"/>
    <property type="project" value="TreeGrafter"/>
</dbReference>
<dbReference type="CDD" id="cd06223">
    <property type="entry name" value="PRTases_typeI"/>
    <property type="match status" value="1"/>
</dbReference>
<evidence type="ECO:0000256" key="5">
    <source>
        <dbReference type="ARBA" id="ARBA00022679"/>
    </source>
</evidence>
<dbReference type="InterPro" id="IPR000836">
    <property type="entry name" value="PRTase_dom"/>
</dbReference>
<evidence type="ECO:0000256" key="9">
    <source>
        <dbReference type="ARBA" id="ARBA00022777"/>
    </source>
</evidence>
<feature type="domain" description="Ribose-phosphate pyrophosphokinase N-terminal" evidence="16">
    <location>
        <begin position="166"/>
        <end position="282"/>
    </location>
</feature>
<organism evidence="17">
    <name type="scientific">Pseudo-nitzschia australis</name>
    <dbReference type="NCBI Taxonomy" id="44445"/>
    <lineage>
        <taxon>Eukaryota</taxon>
        <taxon>Sar</taxon>
        <taxon>Stramenopiles</taxon>
        <taxon>Ochrophyta</taxon>
        <taxon>Bacillariophyta</taxon>
        <taxon>Bacillariophyceae</taxon>
        <taxon>Bacillariophycidae</taxon>
        <taxon>Bacillariales</taxon>
        <taxon>Bacillariaceae</taxon>
        <taxon>Pseudo-nitzschia</taxon>
    </lineage>
</organism>
<evidence type="ECO:0000313" key="17">
    <source>
        <dbReference type="EMBL" id="CAE0720733.1"/>
    </source>
</evidence>
<dbReference type="AlphaFoldDB" id="A0A7S4AMH1"/>
<evidence type="ECO:0000256" key="15">
    <source>
        <dbReference type="SAM" id="MobiDB-lite"/>
    </source>
</evidence>
<dbReference type="NCBIfam" id="TIGR01251">
    <property type="entry name" value="ribP_PPkin"/>
    <property type="match status" value="1"/>
</dbReference>
<dbReference type="GO" id="GO:0005524">
    <property type="term" value="F:ATP binding"/>
    <property type="evidence" value="ECO:0007669"/>
    <property type="project" value="UniProtKB-KW"/>
</dbReference>
<dbReference type="NCBIfam" id="NF002320">
    <property type="entry name" value="PRK01259.1"/>
    <property type="match status" value="1"/>
</dbReference>
<evidence type="ECO:0000256" key="13">
    <source>
        <dbReference type="ARBA" id="ARBA00041814"/>
    </source>
</evidence>
<dbReference type="GO" id="GO:0000287">
    <property type="term" value="F:magnesium ion binding"/>
    <property type="evidence" value="ECO:0007669"/>
    <property type="project" value="InterPro"/>
</dbReference>
<reference evidence="17" key="1">
    <citation type="submission" date="2021-01" db="EMBL/GenBank/DDBJ databases">
        <authorList>
            <person name="Corre E."/>
            <person name="Pelletier E."/>
            <person name="Niang G."/>
            <person name="Scheremetjew M."/>
            <person name="Finn R."/>
            <person name="Kale V."/>
            <person name="Holt S."/>
            <person name="Cochrane G."/>
            <person name="Meng A."/>
            <person name="Brown T."/>
            <person name="Cohen L."/>
        </authorList>
    </citation>
    <scope>NUCLEOTIDE SEQUENCE</scope>
    <source>
        <strain evidence="17">10249 10 AB</strain>
    </source>
</reference>
<comment type="similarity">
    <text evidence="3">Belongs to the ribose-phosphate pyrophosphokinase family.</text>
</comment>
<dbReference type="FunFam" id="3.40.50.2020:FF:000037">
    <property type="entry name" value="Phosphoribosylpyrophosphate synthetase"/>
    <property type="match status" value="1"/>
</dbReference>
<dbReference type="SUPFAM" id="SSF53271">
    <property type="entry name" value="PRTase-like"/>
    <property type="match status" value="1"/>
</dbReference>
<protein>
    <recommendedName>
        <fullName evidence="12">Ribose-phosphate pyrophosphokinase 2</fullName>
        <ecNumber evidence="4">2.7.6.1</ecNumber>
    </recommendedName>
    <alternativeName>
        <fullName evidence="13">Phosphoribosyl pyrophosphate synthase II</fullName>
    </alternativeName>
</protein>
<dbReference type="GO" id="GO:0006015">
    <property type="term" value="P:5-phosphoribose 1-diphosphate biosynthetic process"/>
    <property type="evidence" value="ECO:0007669"/>
    <property type="project" value="TreeGrafter"/>
</dbReference>
<keyword evidence="5" id="KW-0808">Transferase</keyword>
<comment type="catalytic activity">
    <reaction evidence="14">
        <text>D-ribose 5-phosphate + ATP = 5-phospho-alpha-D-ribose 1-diphosphate + AMP + H(+)</text>
        <dbReference type="Rhea" id="RHEA:15609"/>
        <dbReference type="ChEBI" id="CHEBI:15378"/>
        <dbReference type="ChEBI" id="CHEBI:30616"/>
        <dbReference type="ChEBI" id="CHEBI:58017"/>
        <dbReference type="ChEBI" id="CHEBI:78346"/>
        <dbReference type="ChEBI" id="CHEBI:456215"/>
        <dbReference type="EC" id="2.7.6.1"/>
    </reaction>
</comment>
<evidence type="ECO:0000256" key="10">
    <source>
        <dbReference type="ARBA" id="ARBA00022840"/>
    </source>
</evidence>
<dbReference type="GO" id="GO:0016301">
    <property type="term" value="F:kinase activity"/>
    <property type="evidence" value="ECO:0007669"/>
    <property type="project" value="UniProtKB-KW"/>
</dbReference>
<evidence type="ECO:0000256" key="11">
    <source>
        <dbReference type="ARBA" id="ARBA00022842"/>
    </source>
</evidence>
<dbReference type="Pfam" id="PF13793">
    <property type="entry name" value="Pribosyltran_N"/>
    <property type="match status" value="1"/>
</dbReference>
<dbReference type="InterPro" id="IPR029057">
    <property type="entry name" value="PRTase-like"/>
</dbReference>